<evidence type="ECO:0000259" key="1">
    <source>
        <dbReference type="PROSITE" id="PS50930"/>
    </source>
</evidence>
<keyword evidence="4" id="KW-1185">Reference proteome</keyword>
<accession>A0A2M9Z215</accession>
<feature type="domain" description="HTH LytTR-type" evidence="1">
    <location>
        <begin position="25"/>
        <end position="108"/>
    </location>
</feature>
<gene>
    <name evidence="2" type="ORF">CH367_05255</name>
    <name evidence="3" type="ORF">EHQ76_10545</name>
</gene>
<organism evidence="3 5">
    <name type="scientific">Leptospira barantonii</name>
    <dbReference type="NCBI Taxonomy" id="2023184"/>
    <lineage>
        <taxon>Bacteria</taxon>
        <taxon>Pseudomonadati</taxon>
        <taxon>Spirochaetota</taxon>
        <taxon>Spirochaetia</taxon>
        <taxon>Leptospirales</taxon>
        <taxon>Leptospiraceae</taxon>
        <taxon>Leptospira</taxon>
    </lineage>
</organism>
<dbReference type="GO" id="GO:0003677">
    <property type="term" value="F:DNA binding"/>
    <property type="evidence" value="ECO:0007669"/>
    <property type="project" value="InterPro"/>
</dbReference>
<evidence type="ECO:0000313" key="4">
    <source>
        <dbReference type="Proteomes" id="UP000231879"/>
    </source>
</evidence>
<dbReference type="GO" id="GO:0000156">
    <property type="term" value="F:phosphorelay response regulator activity"/>
    <property type="evidence" value="ECO:0007669"/>
    <property type="project" value="InterPro"/>
</dbReference>
<dbReference type="AlphaFoldDB" id="A0A2M9Z215"/>
<comment type="caution">
    <text evidence="3">The sequence shown here is derived from an EMBL/GenBank/DDBJ whole genome shotgun (WGS) entry which is preliminary data.</text>
</comment>
<proteinExistence type="predicted"/>
<dbReference type="OrthoDB" id="9779387at2"/>
<evidence type="ECO:0000313" key="2">
    <source>
        <dbReference type="EMBL" id="PJZ57808.1"/>
    </source>
</evidence>
<dbReference type="Pfam" id="PF04397">
    <property type="entry name" value="LytTR"/>
    <property type="match status" value="1"/>
</dbReference>
<reference evidence="2 4" key="1">
    <citation type="submission" date="2017-07" db="EMBL/GenBank/DDBJ databases">
        <title>Leptospira spp. isolated from tropical soils.</title>
        <authorList>
            <person name="Thibeaux R."/>
            <person name="Iraola G."/>
            <person name="Ferres I."/>
            <person name="Bierque E."/>
            <person name="Girault D."/>
            <person name="Soupe-Gilbert M.-E."/>
            <person name="Picardeau M."/>
            <person name="Goarant C."/>
        </authorList>
    </citation>
    <scope>NUCLEOTIDE SEQUENCE [LARGE SCALE GENOMIC DNA]</scope>
    <source>
        <strain evidence="2 4">FH4-C-A1</strain>
    </source>
</reference>
<dbReference type="EMBL" id="NPDS01000002">
    <property type="protein sequence ID" value="PJZ57808.1"/>
    <property type="molecule type" value="Genomic_DNA"/>
</dbReference>
<dbReference type="Gene3D" id="2.40.50.1020">
    <property type="entry name" value="LytTr DNA-binding domain"/>
    <property type="match status" value="1"/>
</dbReference>
<name>A0A2M9Z215_9LEPT</name>
<dbReference type="InterPro" id="IPR046947">
    <property type="entry name" value="LytR-like"/>
</dbReference>
<dbReference type="Proteomes" id="UP000298429">
    <property type="component" value="Unassembled WGS sequence"/>
</dbReference>
<dbReference type="EMBL" id="RQGN01000050">
    <property type="protein sequence ID" value="TGM01074.1"/>
    <property type="molecule type" value="Genomic_DNA"/>
</dbReference>
<dbReference type="Proteomes" id="UP000231879">
    <property type="component" value="Unassembled WGS sequence"/>
</dbReference>
<sequence>MLLNEMELNGAMFRGVDRNLFVTFSNIVYISSNGRYSVLHTLDQNLEVVGTLKQTLQKLKSEKFVRVHKQYIINMEFLGHVEYLTDGIHFAYMTDEEKSQVPVSRVYLTYTSTREE</sequence>
<dbReference type="PANTHER" id="PTHR37299:SF1">
    <property type="entry name" value="STAGE 0 SPORULATION PROTEIN A HOMOLOG"/>
    <property type="match status" value="1"/>
</dbReference>
<dbReference type="RefSeq" id="WP_100761457.1">
    <property type="nucleotide sequence ID" value="NZ_NPDS01000002.1"/>
</dbReference>
<dbReference type="InterPro" id="IPR007492">
    <property type="entry name" value="LytTR_DNA-bd_dom"/>
</dbReference>
<evidence type="ECO:0000313" key="3">
    <source>
        <dbReference type="EMBL" id="TGM01074.1"/>
    </source>
</evidence>
<dbReference type="PROSITE" id="PS50930">
    <property type="entry name" value="HTH_LYTTR"/>
    <property type="match status" value="1"/>
</dbReference>
<dbReference type="SMART" id="SM00850">
    <property type="entry name" value="LytTR"/>
    <property type="match status" value="1"/>
</dbReference>
<evidence type="ECO:0000313" key="5">
    <source>
        <dbReference type="Proteomes" id="UP000298429"/>
    </source>
</evidence>
<reference evidence="3 5" key="2">
    <citation type="journal article" date="2019" name="PLoS Negl. Trop. Dis.">
        <title>Revisiting the worldwide diversity of Leptospira species in the environment.</title>
        <authorList>
            <person name="Vincent A.T."/>
            <person name="Schiettekatte O."/>
            <person name="Bourhy P."/>
            <person name="Veyrier F.J."/>
            <person name="Picardeau M."/>
        </authorList>
    </citation>
    <scope>NUCLEOTIDE SEQUENCE [LARGE SCALE GENOMIC DNA]</scope>
    <source>
        <strain evidence="3 5">201702444</strain>
    </source>
</reference>
<dbReference type="PANTHER" id="PTHR37299">
    <property type="entry name" value="TRANSCRIPTIONAL REGULATOR-RELATED"/>
    <property type="match status" value="1"/>
</dbReference>
<protein>
    <submittedName>
        <fullName evidence="3">LytTR family transcriptional regulator</fullName>
    </submittedName>
</protein>